<keyword evidence="4" id="KW-1185">Reference proteome</keyword>
<feature type="signal peptide" evidence="1">
    <location>
        <begin position="1"/>
        <end position="20"/>
    </location>
</feature>
<protein>
    <recommendedName>
        <fullName evidence="2">EF-hand domain-containing protein</fullName>
    </recommendedName>
</protein>
<dbReference type="CDD" id="cd22554">
    <property type="entry name" value="Slr4-like"/>
    <property type="match status" value="1"/>
</dbReference>
<organism evidence="3 4">
    <name type="scientific">Pseudoalteromonas piscicida</name>
    <dbReference type="NCBI Taxonomy" id="43662"/>
    <lineage>
        <taxon>Bacteria</taxon>
        <taxon>Pseudomonadati</taxon>
        <taxon>Pseudomonadota</taxon>
        <taxon>Gammaproteobacteria</taxon>
        <taxon>Alteromonadales</taxon>
        <taxon>Pseudoalteromonadaceae</taxon>
        <taxon>Pseudoalteromonas</taxon>
    </lineage>
</organism>
<feature type="chain" id="PRO_5046254069" description="EF-hand domain-containing protein" evidence="1">
    <location>
        <begin position="21"/>
        <end position="438"/>
    </location>
</feature>
<dbReference type="InterPro" id="IPR045689">
    <property type="entry name" value="Slr4"/>
</dbReference>
<keyword evidence="1" id="KW-0732">Signal</keyword>
<dbReference type="InterPro" id="IPR018247">
    <property type="entry name" value="EF_Hand_1_Ca_BS"/>
</dbReference>
<dbReference type="PROSITE" id="PS50222">
    <property type="entry name" value="EF_HAND_2"/>
    <property type="match status" value="1"/>
</dbReference>
<evidence type="ECO:0000313" key="4">
    <source>
        <dbReference type="Proteomes" id="UP000016521"/>
    </source>
</evidence>
<evidence type="ECO:0000259" key="2">
    <source>
        <dbReference type="PROSITE" id="PS50222"/>
    </source>
</evidence>
<evidence type="ECO:0000256" key="1">
    <source>
        <dbReference type="SAM" id="SignalP"/>
    </source>
</evidence>
<proteinExistence type="predicted"/>
<dbReference type="RefSeq" id="WP_010368594.1">
    <property type="nucleotide sequence ID" value="NZ_CP011924.1"/>
</dbReference>
<sequence>MFKKSLLALALAGVSVAANAGTVATTGAVNISLEGNKQAGSSVIAAADLGTITIDNGAEYIVNDVFQISLEGAEFDTTVNPTATTTGAATFAFVDFPNATTARFRVSTANNPDAAGGVITFGGFSLKTGSAADKGTIKFGAKAISVNASIGDYDVSKATTVATFRSQLTSALTKLDGEVSTSKGRKEFTNSGSTLKDVLTVDFTDNSADVDAITFSKVTHVLKGDFSYAIDYDADKDGKLSATELASAFTVAGTDDTYVLSINDAHTELTVTQTAVGTLDDITVDTNVKGETAKGSVITAPQSFTLASTATNAGSTASVAIAAKDAGKWTLDGSNDNITFMPFDAQYAQSINVTNTGSVVGAINVTLTAGGMSYSKTLDQTAAAKSVTNISQAVKAFAAESGITGNAHINVVVNAPSANISVDAIYYHKADADRVKTH</sequence>
<dbReference type="Pfam" id="PF19526">
    <property type="entry name" value="Slr4"/>
    <property type="match status" value="1"/>
</dbReference>
<dbReference type="EMBL" id="CP011924">
    <property type="protein sequence ID" value="ATD08935.1"/>
    <property type="molecule type" value="Genomic_DNA"/>
</dbReference>
<dbReference type="PROSITE" id="PS00018">
    <property type="entry name" value="EF_HAND_1"/>
    <property type="match status" value="1"/>
</dbReference>
<feature type="domain" description="EF-hand" evidence="2">
    <location>
        <begin position="231"/>
        <end position="255"/>
    </location>
</feature>
<gene>
    <name evidence="3" type="ORF">PPIS_a4284</name>
</gene>
<dbReference type="Proteomes" id="UP000016521">
    <property type="component" value="Chromosome I"/>
</dbReference>
<evidence type="ECO:0000313" key="3">
    <source>
        <dbReference type="EMBL" id="ATD08935.1"/>
    </source>
</evidence>
<reference evidence="3 4" key="1">
    <citation type="submission" date="2015-06" db="EMBL/GenBank/DDBJ databases">
        <authorList>
            <person name="Xie B.-B."/>
            <person name="Rong J.-C."/>
            <person name="Qin Q.-L."/>
            <person name="Zhang Y.-Z."/>
        </authorList>
    </citation>
    <scope>NUCLEOTIDE SEQUENCE [LARGE SCALE GENOMIC DNA]</scope>
    <source>
        <strain evidence="3 4">JCM 20779</strain>
    </source>
</reference>
<name>A0ABM6NJ02_PSEO7</name>
<accession>A0ABM6NJ02</accession>
<dbReference type="InterPro" id="IPR002048">
    <property type="entry name" value="EF_hand_dom"/>
</dbReference>